<dbReference type="InterPro" id="IPR005175">
    <property type="entry name" value="PPC_dom"/>
</dbReference>
<dbReference type="Proteomes" id="UP000222542">
    <property type="component" value="Unassembled WGS sequence"/>
</dbReference>
<dbReference type="Gene3D" id="3.30.1330.80">
    <property type="entry name" value="Hypothetical protein, similar to alpha- acetolactate decarboxylase, domain 2"/>
    <property type="match status" value="1"/>
</dbReference>
<proteinExistence type="predicted"/>
<dbReference type="Pfam" id="PF03479">
    <property type="entry name" value="PCC"/>
    <property type="match status" value="1"/>
</dbReference>
<sequence length="437" mass="47619">MAESKKEMDDLYAMQYECNLVENPREWWMNFGATHHVCANKELFSTFAPAQGEEKIYMANSAIAKVEGIGKVYLKITSGKVLTLNSALYASELRKNLISVSFLDKNGFKYIFVLEKIILSEGEVAGHKDRSRDRDGDWKWKDDYKDKSDLYIPPGNHDVGFENSNGSVVFVVGDTVEPSQKKRGRPRKSVVTKFVVDGNTGVAEPSQKKRGPPRKSVVDGICVTGATSSKNPSKKVSGRTSCSKKKQQQPEASGPAGGGSMDHIIHVDIGQDIVSKIMTFLEQDRSAICILSGVGFLCKVTLRRSETAGGTMTQEVSMSFSSKTFTLSTAFVLRQDQFDITSQSGSFIRSKSGVTDFFNLSVTSPDGSDFSGVVAGKLRAVTPVQVNLRCFNPYAEKPASKAPSSTPPPNLLNFGPQVTKAATSSQVPQPTFEGQAM</sequence>
<gene>
    <name evidence="7" type="ORF">T459_07739</name>
</gene>
<dbReference type="InterPro" id="IPR054722">
    <property type="entry name" value="PolX-like_BBD"/>
</dbReference>
<keyword evidence="2 4" id="KW-0238">DNA-binding</keyword>
<dbReference type="AlphaFoldDB" id="A0A2G2ZUJ3"/>
<dbReference type="InterPro" id="IPR039605">
    <property type="entry name" value="AHL"/>
</dbReference>
<dbReference type="GO" id="GO:0005634">
    <property type="term" value="C:nucleus"/>
    <property type="evidence" value="ECO:0007669"/>
    <property type="project" value="UniProtKB-SubCell"/>
</dbReference>
<evidence type="ECO:0000256" key="1">
    <source>
        <dbReference type="ARBA" id="ARBA00023015"/>
    </source>
</evidence>
<comment type="subcellular location">
    <subcellularLocation>
        <location evidence="4">Nucleus</location>
    </subcellularLocation>
</comment>
<name>A0A2G2ZUJ3_CAPAN</name>
<feature type="compositionally biased region" description="Polar residues" evidence="5">
    <location>
        <begin position="420"/>
        <end position="429"/>
    </location>
</feature>
<evidence type="ECO:0000256" key="5">
    <source>
        <dbReference type="SAM" id="MobiDB-lite"/>
    </source>
</evidence>
<dbReference type="CDD" id="cd11378">
    <property type="entry name" value="DUF296"/>
    <property type="match status" value="1"/>
</dbReference>
<reference evidence="7 8" key="1">
    <citation type="journal article" date="2014" name="Nat. Genet.">
        <title>Genome sequence of the hot pepper provides insights into the evolution of pungency in Capsicum species.</title>
        <authorList>
            <person name="Kim S."/>
            <person name="Park M."/>
            <person name="Yeom S.I."/>
            <person name="Kim Y.M."/>
            <person name="Lee J.M."/>
            <person name="Lee H.A."/>
            <person name="Seo E."/>
            <person name="Choi J."/>
            <person name="Cheong K."/>
            <person name="Kim K.T."/>
            <person name="Jung K."/>
            <person name="Lee G.W."/>
            <person name="Oh S.K."/>
            <person name="Bae C."/>
            <person name="Kim S.B."/>
            <person name="Lee H.Y."/>
            <person name="Kim S.Y."/>
            <person name="Kim M.S."/>
            <person name="Kang B.C."/>
            <person name="Jo Y.D."/>
            <person name="Yang H.B."/>
            <person name="Jeong H.J."/>
            <person name="Kang W.H."/>
            <person name="Kwon J.K."/>
            <person name="Shin C."/>
            <person name="Lim J.Y."/>
            <person name="Park J.H."/>
            <person name="Huh J.H."/>
            <person name="Kim J.S."/>
            <person name="Kim B.D."/>
            <person name="Cohen O."/>
            <person name="Paran I."/>
            <person name="Suh M.C."/>
            <person name="Lee S.B."/>
            <person name="Kim Y.K."/>
            <person name="Shin Y."/>
            <person name="Noh S.J."/>
            <person name="Park J."/>
            <person name="Seo Y.S."/>
            <person name="Kwon S.Y."/>
            <person name="Kim H.A."/>
            <person name="Park J.M."/>
            <person name="Kim H.J."/>
            <person name="Choi S.B."/>
            <person name="Bosland P.W."/>
            <person name="Reeves G."/>
            <person name="Jo S.H."/>
            <person name="Lee B.W."/>
            <person name="Cho H.T."/>
            <person name="Choi H.S."/>
            <person name="Lee M.S."/>
            <person name="Yu Y."/>
            <person name="Do Choi Y."/>
            <person name="Park B.S."/>
            <person name="van Deynze A."/>
            <person name="Ashrafi H."/>
            <person name="Hill T."/>
            <person name="Kim W.T."/>
            <person name="Pai H.S."/>
            <person name="Ahn H.K."/>
            <person name="Yeam I."/>
            <person name="Giovannoni J.J."/>
            <person name="Rose J.K."/>
            <person name="Sorensen I."/>
            <person name="Lee S.J."/>
            <person name="Kim R.W."/>
            <person name="Choi I.Y."/>
            <person name="Choi B.S."/>
            <person name="Lim J.S."/>
            <person name="Lee Y.H."/>
            <person name="Choi D."/>
        </authorList>
    </citation>
    <scope>NUCLEOTIDE SEQUENCE [LARGE SCALE GENOMIC DNA]</scope>
    <source>
        <strain evidence="8">cv. CM334</strain>
    </source>
</reference>
<dbReference type="PANTHER" id="PTHR31500">
    <property type="entry name" value="AT-HOOK MOTIF NUCLEAR-LOCALIZED PROTEIN 9"/>
    <property type="match status" value="1"/>
</dbReference>
<keyword evidence="4" id="KW-0539">Nucleus</keyword>
<comment type="domain">
    <text evidence="4">The PPC domain mediates interactions between AHL proteins.</text>
</comment>
<comment type="caution">
    <text evidence="7">The sequence shown here is derived from an EMBL/GenBank/DDBJ whole genome shotgun (WGS) entry which is preliminary data.</text>
</comment>
<feature type="domain" description="PPC" evidence="6">
    <location>
        <begin position="256"/>
        <end position="415"/>
    </location>
</feature>
<feature type="region of interest" description="Disordered" evidence="5">
    <location>
        <begin position="397"/>
        <end position="437"/>
    </location>
</feature>
<comment type="function">
    <text evidence="4">Transcription factor that specifically binds AT-rich DNA sequences related to the nuclear matrix attachment regions (MARs).</text>
</comment>
<dbReference type="SUPFAM" id="SSF117856">
    <property type="entry name" value="AF0104/ALDC/Ptd012-like"/>
    <property type="match status" value="1"/>
</dbReference>
<evidence type="ECO:0000256" key="2">
    <source>
        <dbReference type="ARBA" id="ARBA00023125"/>
    </source>
</evidence>
<dbReference type="GO" id="GO:0003680">
    <property type="term" value="F:minor groove of adenine-thymine-rich DNA binding"/>
    <property type="evidence" value="ECO:0007669"/>
    <property type="project" value="UniProtKB-UniRule"/>
</dbReference>
<dbReference type="PANTHER" id="PTHR31500:SF91">
    <property type="entry name" value="AT-HOOK MOTIF NUCLEAR-LOCALIZED PROTEIN"/>
    <property type="match status" value="1"/>
</dbReference>
<keyword evidence="8" id="KW-1185">Reference proteome</keyword>
<evidence type="ECO:0000256" key="3">
    <source>
        <dbReference type="ARBA" id="ARBA00023163"/>
    </source>
</evidence>
<keyword evidence="3 4" id="KW-0804">Transcription</keyword>
<reference evidence="7 8" key="2">
    <citation type="journal article" date="2017" name="Genome Biol.">
        <title>New reference genome sequences of hot pepper reveal the massive evolution of plant disease-resistance genes by retroduplication.</title>
        <authorList>
            <person name="Kim S."/>
            <person name="Park J."/>
            <person name="Yeom S.I."/>
            <person name="Kim Y.M."/>
            <person name="Seo E."/>
            <person name="Kim K.T."/>
            <person name="Kim M.S."/>
            <person name="Lee J.M."/>
            <person name="Cheong K."/>
            <person name="Shin H.S."/>
            <person name="Kim S.B."/>
            <person name="Han K."/>
            <person name="Lee J."/>
            <person name="Park M."/>
            <person name="Lee H.A."/>
            <person name="Lee H.Y."/>
            <person name="Lee Y."/>
            <person name="Oh S."/>
            <person name="Lee J.H."/>
            <person name="Choi E."/>
            <person name="Choi E."/>
            <person name="Lee S.E."/>
            <person name="Jeon J."/>
            <person name="Kim H."/>
            <person name="Choi G."/>
            <person name="Song H."/>
            <person name="Lee J."/>
            <person name="Lee S.C."/>
            <person name="Kwon J.K."/>
            <person name="Lee H.Y."/>
            <person name="Koo N."/>
            <person name="Hong Y."/>
            <person name="Kim R.W."/>
            <person name="Kang W.H."/>
            <person name="Huh J.H."/>
            <person name="Kang B.C."/>
            <person name="Yang T.J."/>
            <person name="Lee Y.H."/>
            <person name="Bennetzen J.L."/>
            <person name="Choi D."/>
        </authorList>
    </citation>
    <scope>NUCLEOTIDE SEQUENCE [LARGE SCALE GENOMIC DNA]</scope>
    <source>
        <strain evidence="8">cv. CM334</strain>
    </source>
</reference>
<feature type="compositionally biased region" description="Basic residues" evidence="5">
    <location>
        <begin position="232"/>
        <end position="247"/>
    </location>
</feature>
<dbReference type="Gramene" id="PHT85633">
    <property type="protein sequence ID" value="PHT85633"/>
    <property type="gene ID" value="T459_07739"/>
</dbReference>
<accession>A0A2G2ZUJ3</accession>
<dbReference type="EMBL" id="AYRZ02000003">
    <property type="protein sequence ID" value="PHT85633.1"/>
    <property type="molecule type" value="Genomic_DNA"/>
</dbReference>
<protein>
    <recommendedName>
        <fullName evidence="4">AT-hook motif nuclear-localized protein</fullName>
    </recommendedName>
</protein>
<evidence type="ECO:0000259" key="6">
    <source>
        <dbReference type="PROSITE" id="PS51742"/>
    </source>
</evidence>
<feature type="region of interest" description="Disordered" evidence="5">
    <location>
        <begin position="201"/>
        <end position="261"/>
    </location>
</feature>
<dbReference type="Pfam" id="PF22936">
    <property type="entry name" value="Pol_BBD"/>
    <property type="match status" value="1"/>
</dbReference>
<evidence type="ECO:0000313" key="8">
    <source>
        <dbReference type="Proteomes" id="UP000222542"/>
    </source>
</evidence>
<dbReference type="PROSITE" id="PS51742">
    <property type="entry name" value="PPC"/>
    <property type="match status" value="1"/>
</dbReference>
<evidence type="ECO:0000313" key="7">
    <source>
        <dbReference type="EMBL" id="PHT85633.1"/>
    </source>
</evidence>
<evidence type="ECO:0000256" key="4">
    <source>
        <dbReference type="RuleBase" id="RU367031"/>
    </source>
</evidence>
<keyword evidence="1 4" id="KW-0805">Transcription regulation</keyword>
<organism evidence="7 8">
    <name type="scientific">Capsicum annuum</name>
    <name type="common">Capsicum pepper</name>
    <dbReference type="NCBI Taxonomy" id="4072"/>
    <lineage>
        <taxon>Eukaryota</taxon>
        <taxon>Viridiplantae</taxon>
        <taxon>Streptophyta</taxon>
        <taxon>Embryophyta</taxon>
        <taxon>Tracheophyta</taxon>
        <taxon>Spermatophyta</taxon>
        <taxon>Magnoliopsida</taxon>
        <taxon>eudicotyledons</taxon>
        <taxon>Gunneridae</taxon>
        <taxon>Pentapetalae</taxon>
        <taxon>asterids</taxon>
        <taxon>lamiids</taxon>
        <taxon>Solanales</taxon>
        <taxon>Solanaceae</taxon>
        <taxon>Solanoideae</taxon>
        <taxon>Capsiceae</taxon>
        <taxon>Capsicum</taxon>
    </lineage>
</organism>